<feature type="domain" description="F-box" evidence="1">
    <location>
        <begin position="1"/>
        <end position="43"/>
    </location>
</feature>
<dbReference type="SUPFAM" id="SSF81383">
    <property type="entry name" value="F-box domain"/>
    <property type="match status" value="1"/>
</dbReference>
<evidence type="ECO:0000313" key="3">
    <source>
        <dbReference type="Proteomes" id="UP000231279"/>
    </source>
</evidence>
<dbReference type="SMART" id="SM00256">
    <property type="entry name" value="FBOX"/>
    <property type="match status" value="1"/>
</dbReference>
<sequence>MKLPRDLFFKIFILLPAESLFILQFVCKKWFSLINSSVFIIRHPQQSETVLISQNLTLLGPENNPKSFFHLMDLNHGNRTFIESKIVDLVDVPASCNGLVLATVENKKRLIVRNPSTRKHTTLLLGTNKVTLAVRF</sequence>
<reference evidence="3" key="1">
    <citation type="journal article" date="2018" name="Gigascience">
        <title>Genome assembly of the Pink Ipe (Handroanthus impetiginosus, Bignoniaceae), a highly valued, ecologically keystone Neotropical timber forest tree.</title>
        <authorList>
            <person name="Silva-Junior O.B."/>
            <person name="Grattapaglia D."/>
            <person name="Novaes E."/>
            <person name="Collevatti R.G."/>
        </authorList>
    </citation>
    <scope>NUCLEOTIDE SEQUENCE [LARGE SCALE GENOMIC DNA]</scope>
    <source>
        <strain evidence="3">cv. UFG-1</strain>
    </source>
</reference>
<evidence type="ECO:0000313" key="2">
    <source>
        <dbReference type="EMBL" id="PIN02242.1"/>
    </source>
</evidence>
<organism evidence="2 3">
    <name type="scientific">Handroanthus impetiginosus</name>
    <dbReference type="NCBI Taxonomy" id="429701"/>
    <lineage>
        <taxon>Eukaryota</taxon>
        <taxon>Viridiplantae</taxon>
        <taxon>Streptophyta</taxon>
        <taxon>Embryophyta</taxon>
        <taxon>Tracheophyta</taxon>
        <taxon>Spermatophyta</taxon>
        <taxon>Magnoliopsida</taxon>
        <taxon>eudicotyledons</taxon>
        <taxon>Gunneridae</taxon>
        <taxon>Pentapetalae</taxon>
        <taxon>asterids</taxon>
        <taxon>lamiids</taxon>
        <taxon>Lamiales</taxon>
        <taxon>Bignoniaceae</taxon>
        <taxon>Crescentiina</taxon>
        <taxon>Tabebuia alliance</taxon>
        <taxon>Handroanthus</taxon>
    </lineage>
</organism>
<comment type="caution">
    <text evidence="2">The sequence shown here is derived from an EMBL/GenBank/DDBJ whole genome shotgun (WGS) entry which is preliminary data.</text>
</comment>
<proteinExistence type="predicted"/>
<evidence type="ECO:0000259" key="1">
    <source>
        <dbReference type="PROSITE" id="PS50181"/>
    </source>
</evidence>
<dbReference type="PANTHER" id="PTHR31672:SF11">
    <property type="entry name" value="F-BOX PROTEIN CPR1-LIKE ISOFORM X2"/>
    <property type="match status" value="1"/>
</dbReference>
<accession>A0A2G9GAJ1</accession>
<dbReference type="InterPro" id="IPR001810">
    <property type="entry name" value="F-box_dom"/>
</dbReference>
<keyword evidence="3" id="KW-1185">Reference proteome</keyword>
<gene>
    <name evidence="2" type="ORF">CDL12_25243</name>
</gene>
<dbReference type="AlphaFoldDB" id="A0A2G9GAJ1"/>
<dbReference type="EMBL" id="NKXS01006010">
    <property type="protein sequence ID" value="PIN02242.1"/>
    <property type="molecule type" value="Genomic_DNA"/>
</dbReference>
<dbReference type="InterPro" id="IPR036047">
    <property type="entry name" value="F-box-like_dom_sf"/>
</dbReference>
<dbReference type="InterPro" id="IPR050796">
    <property type="entry name" value="SCF_F-box_component"/>
</dbReference>
<dbReference type="OrthoDB" id="1938527at2759"/>
<protein>
    <recommendedName>
        <fullName evidence="1">F-box domain-containing protein</fullName>
    </recommendedName>
</protein>
<dbReference type="PANTHER" id="PTHR31672">
    <property type="entry name" value="BNACNNG10540D PROTEIN"/>
    <property type="match status" value="1"/>
</dbReference>
<name>A0A2G9GAJ1_9LAMI</name>
<dbReference type="Gene3D" id="1.20.1280.50">
    <property type="match status" value="1"/>
</dbReference>
<dbReference type="Proteomes" id="UP000231279">
    <property type="component" value="Unassembled WGS sequence"/>
</dbReference>
<dbReference type="Pfam" id="PF00646">
    <property type="entry name" value="F-box"/>
    <property type="match status" value="1"/>
</dbReference>
<dbReference type="PROSITE" id="PS50181">
    <property type="entry name" value="FBOX"/>
    <property type="match status" value="1"/>
</dbReference>